<gene>
    <name evidence="2" type="ORF">FEM33_06575</name>
</gene>
<protein>
    <recommendedName>
        <fullName evidence="4">Lipoprotein</fullName>
    </recommendedName>
</protein>
<proteinExistence type="predicted"/>
<accession>A0A5M8QVD2</accession>
<dbReference type="OrthoDB" id="982178at2"/>
<comment type="caution">
    <text evidence="2">The sequence shown here is derived from an EMBL/GenBank/DDBJ whole genome shotgun (WGS) entry which is preliminary data.</text>
</comment>
<reference evidence="2 3" key="1">
    <citation type="submission" date="2019-05" db="EMBL/GenBank/DDBJ databases">
        <authorList>
            <person name="Qu J.-H."/>
        </authorList>
    </citation>
    <scope>NUCLEOTIDE SEQUENCE [LARGE SCALE GENOMIC DNA]</scope>
    <source>
        <strain evidence="2 3">NS28</strain>
    </source>
</reference>
<dbReference type="EMBL" id="VBSN01000027">
    <property type="protein sequence ID" value="KAA6440265.1"/>
    <property type="molecule type" value="Genomic_DNA"/>
</dbReference>
<feature type="signal peptide" evidence="1">
    <location>
        <begin position="1"/>
        <end position="19"/>
    </location>
</feature>
<organism evidence="2 3">
    <name type="scientific">Dyadobacter flavalbus</name>
    <dbReference type="NCBI Taxonomy" id="2579942"/>
    <lineage>
        <taxon>Bacteria</taxon>
        <taxon>Pseudomonadati</taxon>
        <taxon>Bacteroidota</taxon>
        <taxon>Cytophagia</taxon>
        <taxon>Cytophagales</taxon>
        <taxon>Spirosomataceae</taxon>
        <taxon>Dyadobacter</taxon>
    </lineage>
</organism>
<evidence type="ECO:0008006" key="4">
    <source>
        <dbReference type="Google" id="ProtNLM"/>
    </source>
</evidence>
<keyword evidence="1" id="KW-0732">Signal</keyword>
<dbReference type="RefSeq" id="WP_139011281.1">
    <property type="nucleotide sequence ID" value="NZ_VBSN01000027.1"/>
</dbReference>
<feature type="chain" id="PRO_5024308377" description="Lipoprotein" evidence="1">
    <location>
        <begin position="20"/>
        <end position="194"/>
    </location>
</feature>
<dbReference type="AlphaFoldDB" id="A0A5M8QVD2"/>
<evidence type="ECO:0000313" key="3">
    <source>
        <dbReference type="Proteomes" id="UP000323994"/>
    </source>
</evidence>
<evidence type="ECO:0000313" key="2">
    <source>
        <dbReference type="EMBL" id="KAA6440265.1"/>
    </source>
</evidence>
<sequence length="194" mass="21565">MKLKLFYAAALLCFLSACDMGGRVENTKELSREIKASQIKRVTNTQLVYTADEWGKKIAQIAEKSLKNQLGKTPEKAGELCKNLSSIPVVEALQKEYGVRVSLVGKEDITNTGLAAKEREVLEAYLYSAEKKMTANDNIQQLNDTLLVYNAPVAAESPVCRVCMAGSDTSFAVWRLVFNKKDIIRKLDAKQLKD</sequence>
<dbReference type="Proteomes" id="UP000323994">
    <property type="component" value="Unassembled WGS sequence"/>
</dbReference>
<dbReference type="PROSITE" id="PS51257">
    <property type="entry name" value="PROKAR_LIPOPROTEIN"/>
    <property type="match status" value="1"/>
</dbReference>
<name>A0A5M8QVD2_9BACT</name>
<evidence type="ECO:0000256" key="1">
    <source>
        <dbReference type="SAM" id="SignalP"/>
    </source>
</evidence>
<keyword evidence="3" id="KW-1185">Reference proteome</keyword>